<protein>
    <submittedName>
        <fullName evidence="1">Uncharacterized protein</fullName>
    </submittedName>
</protein>
<dbReference type="EMBL" id="LN899826">
    <property type="protein sequence ID" value="CUV40635.1"/>
    <property type="molecule type" value="Genomic_DNA"/>
</dbReference>
<accession>A0A0S4UL76</accession>
<dbReference type="EMBL" id="LN899823">
    <property type="protein sequence ID" value="CUV22924.1"/>
    <property type="molecule type" value="Genomic_DNA"/>
</dbReference>
<gene>
    <name evidence="3" type="ORF">RD1301_v1_1080006</name>
    <name evidence="1" type="ORF">RUN1744_v1_280023</name>
    <name evidence="2" type="ORF">TF3108_v1_530016</name>
</gene>
<evidence type="ECO:0000313" key="2">
    <source>
        <dbReference type="EMBL" id="CUV40635.1"/>
    </source>
</evidence>
<reference evidence="1" key="1">
    <citation type="submission" date="2015-10" db="EMBL/GenBank/DDBJ databases">
        <authorList>
            <person name="Gilbert D.G."/>
        </authorList>
    </citation>
    <scope>NUCLEOTIDE SEQUENCE</scope>
    <source>
        <strain evidence="1">Phyl III-seqv23</strain>
    </source>
</reference>
<sequence length="25" mass="2515">MAPGAIVCPLNYAGVAVKLGTLRLS</sequence>
<organism evidence="1">
    <name type="scientific">Ralstonia solanacearum</name>
    <name type="common">Pseudomonas solanacearum</name>
    <dbReference type="NCBI Taxonomy" id="305"/>
    <lineage>
        <taxon>Bacteria</taxon>
        <taxon>Pseudomonadati</taxon>
        <taxon>Pseudomonadota</taxon>
        <taxon>Betaproteobacteria</taxon>
        <taxon>Burkholderiales</taxon>
        <taxon>Burkholderiaceae</taxon>
        <taxon>Ralstonia</taxon>
        <taxon>Ralstonia solanacearum species complex</taxon>
    </lineage>
</organism>
<dbReference type="AlphaFoldDB" id="A0A0S4UL76"/>
<evidence type="ECO:0000313" key="3">
    <source>
        <dbReference type="EMBL" id="CUV60712.1"/>
    </source>
</evidence>
<dbReference type="EMBL" id="LN899822">
    <property type="protein sequence ID" value="CUV60712.1"/>
    <property type="molecule type" value="Genomic_DNA"/>
</dbReference>
<name>A0A0S4UL76_RALSL</name>
<evidence type="ECO:0000313" key="1">
    <source>
        <dbReference type="EMBL" id="CUV22924.1"/>
    </source>
</evidence>
<proteinExistence type="predicted"/>